<evidence type="ECO:0000313" key="1">
    <source>
        <dbReference type="EMBL" id="CAG8519602.1"/>
    </source>
</evidence>
<dbReference type="Proteomes" id="UP000789366">
    <property type="component" value="Unassembled WGS sequence"/>
</dbReference>
<name>A0ACA9LCP2_9GLOM</name>
<proteinExistence type="predicted"/>
<evidence type="ECO:0000313" key="2">
    <source>
        <dbReference type="Proteomes" id="UP000789366"/>
    </source>
</evidence>
<reference evidence="1" key="1">
    <citation type="submission" date="2021-06" db="EMBL/GenBank/DDBJ databases">
        <authorList>
            <person name="Kallberg Y."/>
            <person name="Tangrot J."/>
            <person name="Rosling A."/>
        </authorList>
    </citation>
    <scope>NUCLEOTIDE SEQUENCE</scope>
    <source>
        <strain evidence="1">28 12/20/2015</strain>
    </source>
</reference>
<organism evidence="1 2">
    <name type="scientific">Cetraspora pellucida</name>
    <dbReference type="NCBI Taxonomy" id="1433469"/>
    <lineage>
        <taxon>Eukaryota</taxon>
        <taxon>Fungi</taxon>
        <taxon>Fungi incertae sedis</taxon>
        <taxon>Mucoromycota</taxon>
        <taxon>Glomeromycotina</taxon>
        <taxon>Glomeromycetes</taxon>
        <taxon>Diversisporales</taxon>
        <taxon>Gigasporaceae</taxon>
        <taxon>Cetraspora</taxon>
    </lineage>
</organism>
<keyword evidence="2" id="KW-1185">Reference proteome</keyword>
<dbReference type="EMBL" id="CAJVPW010003152">
    <property type="protein sequence ID" value="CAG8519602.1"/>
    <property type="molecule type" value="Genomic_DNA"/>
</dbReference>
<gene>
    <name evidence="1" type="ORF">SPELUC_LOCUS3869</name>
</gene>
<sequence length="72" mass="8399">IQRNDSYPIIGISNSEIPNVFNFQDTHIDIKNIPINYNLIEDYENDFILSSDDDKENSDEEVLNHLCNVLEE</sequence>
<feature type="non-terminal residue" evidence="1">
    <location>
        <position position="1"/>
    </location>
</feature>
<protein>
    <submittedName>
        <fullName evidence="1">4523_t:CDS:1</fullName>
    </submittedName>
</protein>
<accession>A0ACA9LCP2</accession>
<comment type="caution">
    <text evidence="1">The sequence shown here is derived from an EMBL/GenBank/DDBJ whole genome shotgun (WGS) entry which is preliminary data.</text>
</comment>
<feature type="non-terminal residue" evidence="1">
    <location>
        <position position="72"/>
    </location>
</feature>